<dbReference type="OrthoDB" id="1933717at2759"/>
<keyword evidence="2" id="KW-1185">Reference proteome</keyword>
<dbReference type="STRING" id="1460663.A0A177C6K9"/>
<dbReference type="PRINTS" id="PR00081">
    <property type="entry name" value="GDHRDH"/>
</dbReference>
<dbReference type="InterPro" id="IPR002347">
    <property type="entry name" value="SDR_fam"/>
</dbReference>
<dbReference type="EMBL" id="KV441556">
    <property type="protein sequence ID" value="OAG02408.1"/>
    <property type="molecule type" value="Genomic_DNA"/>
</dbReference>
<dbReference type="GeneID" id="28756863"/>
<dbReference type="RefSeq" id="XP_018032773.1">
    <property type="nucleotide sequence ID" value="XM_018173377.1"/>
</dbReference>
<dbReference type="AlphaFoldDB" id="A0A177C6K9"/>
<dbReference type="PANTHER" id="PTHR43975:SF2">
    <property type="entry name" value="EG:BACR7A4.14 PROTEIN-RELATED"/>
    <property type="match status" value="1"/>
</dbReference>
<dbReference type="CDD" id="cd05233">
    <property type="entry name" value="SDR_c"/>
    <property type="match status" value="1"/>
</dbReference>
<name>A0A177C6K9_9PLEO</name>
<gene>
    <name evidence="1" type="ORF">CC84DRAFT_1020436</name>
</gene>
<sequence>MSTASNQSNVPAPAWTLTTPFHKAPYPAISPSRLELSQAGKTVLITGGNAGIGYAIATAFLEASAAKIIITGRREGATRDAAASLTAAAANPGGKAVGVVCDVGDALAIDALWKGFEKEGTGVDVLVLNAVKVADAKPLLESGLGDVWSAFDVNVRAQLQMVERFYKQKQEGRVPKNLVNVSTFAIHNHLVAADRPAYGLTKSAAALALQLIAQDTSPETMQIVSMNPGAVLTEAAKGAGYDEESFAWNSPDLPGRFAVWCASPEAAFLHGRFIWCEWDVDEIKSGEIRKRIEEDPFYLKVGVRGL</sequence>
<organism evidence="1 2">
    <name type="scientific">Paraphaeosphaeria sporulosa</name>
    <dbReference type="NCBI Taxonomy" id="1460663"/>
    <lineage>
        <taxon>Eukaryota</taxon>
        <taxon>Fungi</taxon>
        <taxon>Dikarya</taxon>
        <taxon>Ascomycota</taxon>
        <taxon>Pezizomycotina</taxon>
        <taxon>Dothideomycetes</taxon>
        <taxon>Pleosporomycetidae</taxon>
        <taxon>Pleosporales</taxon>
        <taxon>Massarineae</taxon>
        <taxon>Didymosphaeriaceae</taxon>
        <taxon>Paraphaeosphaeria</taxon>
    </lineage>
</organism>
<reference evidence="1 2" key="1">
    <citation type="submission" date="2016-05" db="EMBL/GenBank/DDBJ databases">
        <title>Comparative analysis of secretome profiles of manganese(II)-oxidizing ascomycete fungi.</title>
        <authorList>
            <consortium name="DOE Joint Genome Institute"/>
            <person name="Zeiner C.A."/>
            <person name="Purvine S.O."/>
            <person name="Zink E.M."/>
            <person name="Wu S."/>
            <person name="Pasa-Tolic L."/>
            <person name="Chaput D.L."/>
            <person name="Haridas S."/>
            <person name="Grigoriev I.V."/>
            <person name="Santelli C.M."/>
            <person name="Hansel C.M."/>
        </authorList>
    </citation>
    <scope>NUCLEOTIDE SEQUENCE [LARGE SCALE GENOMIC DNA]</scope>
    <source>
        <strain evidence="1 2">AP3s5-JAC2a</strain>
    </source>
</reference>
<dbReference type="Gene3D" id="3.40.50.720">
    <property type="entry name" value="NAD(P)-binding Rossmann-like Domain"/>
    <property type="match status" value="1"/>
</dbReference>
<dbReference type="SUPFAM" id="SSF51735">
    <property type="entry name" value="NAD(P)-binding Rossmann-fold domains"/>
    <property type="match status" value="1"/>
</dbReference>
<dbReference type="Pfam" id="PF00106">
    <property type="entry name" value="adh_short"/>
    <property type="match status" value="1"/>
</dbReference>
<protein>
    <submittedName>
        <fullName evidence="1">Putative short-chain dehydrogenase</fullName>
    </submittedName>
</protein>
<dbReference type="InParanoid" id="A0A177C6K9"/>
<dbReference type="PANTHER" id="PTHR43975">
    <property type="entry name" value="ZGC:101858"/>
    <property type="match status" value="1"/>
</dbReference>
<proteinExistence type="predicted"/>
<accession>A0A177C6K9</accession>
<dbReference type="InterPro" id="IPR036291">
    <property type="entry name" value="NAD(P)-bd_dom_sf"/>
</dbReference>
<evidence type="ECO:0000313" key="2">
    <source>
        <dbReference type="Proteomes" id="UP000077069"/>
    </source>
</evidence>
<evidence type="ECO:0000313" key="1">
    <source>
        <dbReference type="EMBL" id="OAG02408.1"/>
    </source>
</evidence>
<dbReference type="Proteomes" id="UP000077069">
    <property type="component" value="Unassembled WGS sequence"/>
</dbReference>